<keyword evidence="3" id="KW-1185">Reference proteome</keyword>
<sequence length="94" mass="10522">MSEEQEQKPEDVKPKLTVNVQFQTQTCTVKVRATTQFKKIFDAAEAKFGQPSGAFRYTFEGSRIRPEQTPGELEMEDGDTIDAHLQQLGGALCL</sequence>
<feature type="domain" description="Ubiquitin-like" evidence="1">
    <location>
        <begin position="16"/>
        <end position="90"/>
    </location>
</feature>
<proteinExistence type="predicted"/>
<dbReference type="InterPro" id="IPR000626">
    <property type="entry name" value="Ubiquitin-like_dom"/>
</dbReference>
<dbReference type="EMBL" id="BPQB01000116">
    <property type="protein sequence ID" value="GJE99690.1"/>
    <property type="molecule type" value="Genomic_DNA"/>
</dbReference>
<name>A0A9P3GU35_9APHY</name>
<dbReference type="AlphaFoldDB" id="A0A9P3GU35"/>
<dbReference type="Pfam" id="PF11976">
    <property type="entry name" value="Rad60-SLD"/>
    <property type="match status" value="1"/>
</dbReference>
<dbReference type="OrthoDB" id="442921at2759"/>
<gene>
    <name evidence="2" type="ORF">PsYK624_159610</name>
</gene>
<dbReference type="Proteomes" id="UP000703269">
    <property type="component" value="Unassembled WGS sequence"/>
</dbReference>
<protein>
    <submittedName>
        <fullName evidence="2">Ubiquitin-related domain-containing protein</fullName>
    </submittedName>
</protein>
<evidence type="ECO:0000259" key="1">
    <source>
        <dbReference type="PROSITE" id="PS50053"/>
    </source>
</evidence>
<evidence type="ECO:0000313" key="2">
    <source>
        <dbReference type="EMBL" id="GJE99690.1"/>
    </source>
</evidence>
<organism evidence="2 3">
    <name type="scientific">Phanerochaete sordida</name>
    <dbReference type="NCBI Taxonomy" id="48140"/>
    <lineage>
        <taxon>Eukaryota</taxon>
        <taxon>Fungi</taxon>
        <taxon>Dikarya</taxon>
        <taxon>Basidiomycota</taxon>
        <taxon>Agaricomycotina</taxon>
        <taxon>Agaricomycetes</taxon>
        <taxon>Polyporales</taxon>
        <taxon>Phanerochaetaceae</taxon>
        <taxon>Phanerochaete</taxon>
    </lineage>
</organism>
<dbReference type="Gene3D" id="3.10.20.90">
    <property type="entry name" value="Phosphatidylinositol 3-kinase Catalytic Subunit, Chain A, domain 1"/>
    <property type="match status" value="1"/>
</dbReference>
<dbReference type="PROSITE" id="PS50053">
    <property type="entry name" value="UBIQUITIN_2"/>
    <property type="match status" value="1"/>
</dbReference>
<dbReference type="InterPro" id="IPR022617">
    <property type="entry name" value="Rad60/SUMO-like_dom"/>
</dbReference>
<dbReference type="CDD" id="cd01763">
    <property type="entry name" value="Ubl_SUMO_like"/>
    <property type="match status" value="1"/>
</dbReference>
<dbReference type="InterPro" id="IPR029071">
    <property type="entry name" value="Ubiquitin-like_domsf"/>
</dbReference>
<dbReference type="PANTHER" id="PTHR10562">
    <property type="entry name" value="SMALL UBIQUITIN-RELATED MODIFIER"/>
    <property type="match status" value="1"/>
</dbReference>
<comment type="caution">
    <text evidence="2">The sequence shown here is derived from an EMBL/GenBank/DDBJ whole genome shotgun (WGS) entry which is preliminary data.</text>
</comment>
<reference evidence="2 3" key="1">
    <citation type="submission" date="2021-08" db="EMBL/GenBank/DDBJ databases">
        <title>Draft Genome Sequence of Phanerochaete sordida strain YK-624.</title>
        <authorList>
            <person name="Mori T."/>
            <person name="Dohra H."/>
            <person name="Suzuki T."/>
            <person name="Kawagishi H."/>
            <person name="Hirai H."/>
        </authorList>
    </citation>
    <scope>NUCLEOTIDE SEQUENCE [LARGE SCALE GENOMIC DNA]</scope>
    <source>
        <strain evidence="2 3">YK-624</strain>
    </source>
</reference>
<dbReference type="SMART" id="SM00213">
    <property type="entry name" value="UBQ"/>
    <property type="match status" value="1"/>
</dbReference>
<evidence type="ECO:0000313" key="3">
    <source>
        <dbReference type="Proteomes" id="UP000703269"/>
    </source>
</evidence>
<dbReference type="SUPFAM" id="SSF54236">
    <property type="entry name" value="Ubiquitin-like"/>
    <property type="match status" value="1"/>
</dbReference>
<accession>A0A9P3GU35</accession>